<dbReference type="EMBL" id="CP092866">
    <property type="protein sequence ID" value="UYV66412.1"/>
    <property type="molecule type" value="Genomic_DNA"/>
</dbReference>
<feature type="region of interest" description="Disordered" evidence="1">
    <location>
        <begin position="146"/>
        <end position="168"/>
    </location>
</feature>
<evidence type="ECO:0000313" key="2">
    <source>
        <dbReference type="EMBL" id="UYV66412.1"/>
    </source>
</evidence>
<protein>
    <submittedName>
        <fullName evidence="2">Uncharacterized protein</fullName>
    </submittedName>
</protein>
<name>A0ABY6KD50_9ARAC</name>
<reference evidence="2 3" key="1">
    <citation type="submission" date="2022-01" db="EMBL/GenBank/DDBJ databases">
        <title>A chromosomal length assembly of Cordylochernes scorpioides.</title>
        <authorList>
            <person name="Zeh D."/>
            <person name="Zeh J."/>
        </authorList>
    </citation>
    <scope>NUCLEOTIDE SEQUENCE [LARGE SCALE GENOMIC DNA]</scope>
    <source>
        <strain evidence="2">IN4F17</strain>
        <tissue evidence="2">Whole Body</tissue>
    </source>
</reference>
<evidence type="ECO:0000313" key="3">
    <source>
        <dbReference type="Proteomes" id="UP001235939"/>
    </source>
</evidence>
<proteinExistence type="predicted"/>
<dbReference type="Proteomes" id="UP001235939">
    <property type="component" value="Chromosome 04"/>
</dbReference>
<accession>A0ABY6KD50</accession>
<keyword evidence="3" id="KW-1185">Reference proteome</keyword>
<gene>
    <name evidence="2" type="ORF">LAZ67_4001583</name>
</gene>
<evidence type="ECO:0000256" key="1">
    <source>
        <dbReference type="SAM" id="MobiDB-lite"/>
    </source>
</evidence>
<sequence>MLKLLKRYPRMEKLGTGLDIPADHLPLYDPSFKRARYPSSSRHHVIGSEFLGKRMGSEFLGKRMGSEFLGKRMGSEFLGKRMGSEFLGKRSPVEFVDIPKNVDPEEFLESKMAAFGKSLSGEYNGRMSEDDDSYLEKRMGSEFLGKRMGSEFLGRRRRRSPASDPSQS</sequence>
<organism evidence="2 3">
    <name type="scientific">Cordylochernes scorpioides</name>
    <dbReference type="NCBI Taxonomy" id="51811"/>
    <lineage>
        <taxon>Eukaryota</taxon>
        <taxon>Metazoa</taxon>
        <taxon>Ecdysozoa</taxon>
        <taxon>Arthropoda</taxon>
        <taxon>Chelicerata</taxon>
        <taxon>Arachnida</taxon>
        <taxon>Pseudoscorpiones</taxon>
        <taxon>Cheliferoidea</taxon>
        <taxon>Chernetidae</taxon>
        <taxon>Cordylochernes</taxon>
    </lineage>
</organism>